<feature type="domain" description="Transposase IS701-like DDE" evidence="2">
    <location>
        <begin position="70"/>
        <end position="137"/>
    </location>
</feature>
<evidence type="ECO:0000259" key="2">
    <source>
        <dbReference type="Pfam" id="PF13546"/>
    </source>
</evidence>
<geneLocation type="plasmid" evidence="3">
    <name>pNSL1</name>
</geneLocation>
<dbReference type="AlphaFoldDB" id="A0A097SQR2"/>
<organism evidence="3">
    <name type="scientific">Rhodococcus sp. NS1</name>
    <dbReference type="NCBI Taxonomy" id="402236"/>
    <lineage>
        <taxon>Bacteria</taxon>
        <taxon>Bacillati</taxon>
        <taxon>Actinomycetota</taxon>
        <taxon>Actinomycetes</taxon>
        <taxon>Mycobacteriales</taxon>
        <taxon>Nocardiaceae</taxon>
        <taxon>Rhodococcus</taxon>
    </lineage>
</organism>
<evidence type="ECO:0000256" key="1">
    <source>
        <dbReference type="SAM" id="MobiDB-lite"/>
    </source>
</evidence>
<dbReference type="InterPro" id="IPR038721">
    <property type="entry name" value="IS701-like_DDE_dom"/>
</dbReference>
<sequence length="163" mass="18041">MTTPFRCGSRAFRSAKSHYDDLGLCCVCTGHRHAVTFTESAPDPSSLSLVSPEVLRHRRADRELPDRGVLACASARGRALIDRELYLPKSWTEDRQRCRLPGIDDSIEFAAKPELVQSMIERVLDAGVPFGWVTADAERPPPRPRDQGAARAGRCAFRPAPGR</sequence>
<name>A0A097SQR2_9NOCA</name>
<dbReference type="EMBL" id="KJ605395">
    <property type="protein sequence ID" value="AIU93859.1"/>
    <property type="molecule type" value="Genomic_DNA"/>
</dbReference>
<gene>
    <name evidence="3" type="ORF">LRS1606.425</name>
</gene>
<dbReference type="Pfam" id="PF13546">
    <property type="entry name" value="DDE_5"/>
    <property type="match status" value="1"/>
</dbReference>
<protein>
    <recommendedName>
        <fullName evidence="2">Transposase IS701-like DDE domain-containing protein</fullName>
    </recommendedName>
</protein>
<evidence type="ECO:0000313" key="3">
    <source>
        <dbReference type="EMBL" id="AIU93859.1"/>
    </source>
</evidence>
<keyword evidence="3" id="KW-0614">Plasmid</keyword>
<feature type="compositionally biased region" description="Basic and acidic residues" evidence="1">
    <location>
        <begin position="136"/>
        <end position="148"/>
    </location>
</feature>
<feature type="region of interest" description="Disordered" evidence="1">
    <location>
        <begin position="135"/>
        <end position="163"/>
    </location>
</feature>
<proteinExistence type="predicted"/>
<accession>A0A097SQR2</accession>
<reference evidence="3" key="1">
    <citation type="submission" date="2014-03" db="EMBL/GenBank/DDBJ databases">
        <authorList>
            <person name="Zhang G."/>
            <person name="Zhu L."/>
            <person name="Fang P."/>
        </authorList>
    </citation>
    <scope>NUCLEOTIDE SEQUENCE</scope>
    <source>
        <strain evidence="3">NS1</strain>
        <plasmid evidence="3">pNSL1</plasmid>
    </source>
</reference>